<evidence type="ECO:0000313" key="2">
    <source>
        <dbReference type="Proteomes" id="UP001055013"/>
    </source>
</evidence>
<dbReference type="EMBL" id="BPUR01000001">
    <property type="protein sequence ID" value="GJH15011.1"/>
    <property type="molecule type" value="Genomic_DNA"/>
</dbReference>
<sequence length="230" mass="25768">MQRRFWTDEQIAQLTNGYPDRETSALAREIGRPLESVYRKAAELGLKKSPAFMASDLSGRITRGRTDARMVATQFKKGQQSWNKGVKGVCGTHENCRRTQFKKGSMSGAAQHNYVPIGSERLSKDGYLERKVTDDHPVPARRWIGVHRIVWEAANGPIPPGHVVCFLPGRRTADAALITLDALELVSRAELAHRNHPRNRDPELAKLVQLKGAITRQVNRIAREAKESQS</sequence>
<keyword evidence="1" id="KW-0540">Nuclease</keyword>
<evidence type="ECO:0000313" key="1">
    <source>
        <dbReference type="EMBL" id="GJH15011.1"/>
    </source>
</evidence>
<reference evidence="1" key="1">
    <citation type="submission" date="2021-09" db="EMBL/GenBank/DDBJ databases">
        <title>Isolation and characterization of 3-chlorobenzoate degrading bacteria from soils in Shizuoka.</title>
        <authorList>
            <person name="Ifat A."/>
            <person name="Ogawa N."/>
            <person name="Kimbara K."/>
            <person name="Moriuchi R."/>
            <person name="Dohra H."/>
            <person name="Shintani M."/>
        </authorList>
    </citation>
    <scope>NUCLEOTIDE SEQUENCE</scope>
    <source>
        <strain evidence="1">19CS2-2</strain>
    </source>
</reference>
<keyword evidence="2" id="KW-1185">Reference proteome</keyword>
<protein>
    <submittedName>
        <fullName evidence="1">HNH endonuclease</fullName>
    </submittedName>
</protein>
<comment type="caution">
    <text evidence="1">The sequence shown here is derived from an EMBL/GenBank/DDBJ whole genome shotgun (WGS) entry which is preliminary data.</text>
</comment>
<name>A0ACB5QJB5_9BURK</name>
<gene>
    <name evidence="1" type="ORF">CBA19CS22_00735</name>
</gene>
<organism evidence="1 2">
    <name type="scientific">Caballeronia novacaledonica</name>
    <dbReference type="NCBI Taxonomy" id="1544861"/>
    <lineage>
        <taxon>Bacteria</taxon>
        <taxon>Pseudomonadati</taxon>
        <taxon>Pseudomonadota</taxon>
        <taxon>Betaproteobacteria</taxon>
        <taxon>Burkholderiales</taxon>
        <taxon>Burkholderiaceae</taxon>
        <taxon>Caballeronia</taxon>
    </lineage>
</organism>
<dbReference type="Proteomes" id="UP001055013">
    <property type="component" value="Unassembled WGS sequence"/>
</dbReference>
<proteinExistence type="predicted"/>
<keyword evidence="1" id="KW-0378">Hydrolase</keyword>
<keyword evidence="1" id="KW-0255">Endonuclease</keyword>
<accession>A0ACB5QJB5</accession>